<comment type="caution">
    <text evidence="3">The sequence shown here is derived from an EMBL/GenBank/DDBJ whole genome shotgun (WGS) entry which is preliminary data.</text>
</comment>
<evidence type="ECO:0000313" key="3">
    <source>
        <dbReference type="EMBL" id="KAI1860438.1"/>
    </source>
</evidence>
<accession>A0A9P9WF94</accession>
<dbReference type="PANTHER" id="PTHR37577">
    <property type="entry name" value="INTEGRAL MEMBRANE PROTEIN"/>
    <property type="match status" value="1"/>
</dbReference>
<feature type="transmembrane region" description="Helical" evidence="2">
    <location>
        <begin position="514"/>
        <end position="533"/>
    </location>
</feature>
<feature type="transmembrane region" description="Helical" evidence="2">
    <location>
        <begin position="233"/>
        <end position="256"/>
    </location>
</feature>
<dbReference type="PANTHER" id="PTHR37577:SF1">
    <property type="entry name" value="INTEGRAL MEMBRANE PROTEIN"/>
    <property type="match status" value="1"/>
</dbReference>
<dbReference type="Proteomes" id="UP000829685">
    <property type="component" value="Unassembled WGS sequence"/>
</dbReference>
<feature type="region of interest" description="Disordered" evidence="1">
    <location>
        <begin position="460"/>
        <end position="481"/>
    </location>
</feature>
<evidence type="ECO:0000313" key="4">
    <source>
        <dbReference type="Proteomes" id="UP000829685"/>
    </source>
</evidence>
<keyword evidence="2" id="KW-1133">Transmembrane helix</keyword>
<sequence>MFALCGSRTPSFPYINSGLRDKLGKLSFTVVEMSWPAVFDSCFIKNRTLTYNADIEGPGVVFSFIASGWLTFGIVLCNYLFVFDPQTSPFRPLENDLPTARPLDENADSKWTPTPLDMLISNKCGQLLGPVKVLLGRMMPSSLEAWFEQISTREKAEDAFRQCVMSLCDVQLITGISMLLSGFVSLNDFDYMSLTSWLMVANLAWFSNLTHQCGLVFLRGYLYQNPRERMWKLMLMTGLFLTLVCAWTPMIGAIVFDGYFGAQPTTPAACFYNLEVVHALYADGGINQGSITGAPSFQISAVAIVVLFLSFIVRLIKLFETSSRFVRNRIRTPVSLILRNLLSRIVTSSLTQRQYGAKFQSRVFWFENPFLASYLFLRIAADIFTSVFADVTWLFLSAIFGTKQLAFQRLSLAQLGNDQIKFETGLLAQLSNNRFDFGQTLLLMLLASVMLTTRQAFQAGRRATSSSPDTKRPPFNTTASSRQSSFASTLVAASENVSTIDAILSRDIYLDSAWLVPTVLNIGAAIFLFFQLIASSGGGTAGSLLISMVYSSAIICVACGAIILVGLTVSELHWGAWFIWCIAVQPLAAILWLSAIVMTHGVSFGDREQLLTMVTRLLAFSGILATQYGVICTVIRCCPNWPQRVFFAATYSFENSNDGASTADREL</sequence>
<feature type="transmembrane region" description="Helical" evidence="2">
    <location>
        <begin position="60"/>
        <end position="81"/>
    </location>
</feature>
<name>A0A9P9WF94_9PEZI</name>
<keyword evidence="2" id="KW-0472">Membrane</keyword>
<dbReference type="InterPro" id="IPR053018">
    <property type="entry name" value="Elsinochrome_Biosynth-Asso"/>
</dbReference>
<feature type="transmembrane region" description="Helical" evidence="2">
    <location>
        <begin position="545"/>
        <end position="565"/>
    </location>
</feature>
<feature type="transmembrane region" description="Helical" evidence="2">
    <location>
        <begin position="577"/>
        <end position="598"/>
    </location>
</feature>
<dbReference type="EMBL" id="JAFIMR010000031">
    <property type="protein sequence ID" value="KAI1860438.1"/>
    <property type="molecule type" value="Genomic_DNA"/>
</dbReference>
<organism evidence="3 4">
    <name type="scientific">Neoarthrinium moseri</name>
    <dbReference type="NCBI Taxonomy" id="1658444"/>
    <lineage>
        <taxon>Eukaryota</taxon>
        <taxon>Fungi</taxon>
        <taxon>Dikarya</taxon>
        <taxon>Ascomycota</taxon>
        <taxon>Pezizomycotina</taxon>
        <taxon>Sordariomycetes</taxon>
        <taxon>Xylariomycetidae</taxon>
        <taxon>Amphisphaeriales</taxon>
        <taxon>Apiosporaceae</taxon>
        <taxon>Neoarthrinium</taxon>
    </lineage>
</organism>
<gene>
    <name evidence="3" type="ORF">JX265_009837</name>
</gene>
<proteinExistence type="predicted"/>
<protein>
    <submittedName>
        <fullName evidence="3">Uncharacterized protein</fullName>
    </submittedName>
</protein>
<feature type="transmembrane region" description="Helical" evidence="2">
    <location>
        <begin position="440"/>
        <end position="457"/>
    </location>
</feature>
<feature type="transmembrane region" description="Helical" evidence="2">
    <location>
        <begin position="610"/>
        <end position="630"/>
    </location>
</feature>
<reference evidence="3" key="1">
    <citation type="submission" date="2021-03" db="EMBL/GenBank/DDBJ databases">
        <title>Revisited historic fungal species revealed as producer of novel bioactive compounds through whole genome sequencing and comparative genomics.</title>
        <authorList>
            <person name="Vignolle G.A."/>
            <person name="Hochenegger N."/>
            <person name="Mach R.L."/>
            <person name="Mach-Aigner A.R."/>
            <person name="Javad Rahimi M."/>
            <person name="Salim K.A."/>
            <person name="Chan C.M."/>
            <person name="Lim L.B.L."/>
            <person name="Cai F."/>
            <person name="Druzhinina I.S."/>
            <person name="U'Ren J.M."/>
            <person name="Derntl C."/>
        </authorList>
    </citation>
    <scope>NUCLEOTIDE SEQUENCE</scope>
    <source>
        <strain evidence="3">TUCIM 5799</strain>
    </source>
</reference>
<feature type="transmembrane region" description="Helical" evidence="2">
    <location>
        <begin position="196"/>
        <end position="221"/>
    </location>
</feature>
<evidence type="ECO:0000256" key="1">
    <source>
        <dbReference type="SAM" id="MobiDB-lite"/>
    </source>
</evidence>
<keyword evidence="4" id="KW-1185">Reference proteome</keyword>
<feature type="transmembrane region" description="Helical" evidence="2">
    <location>
        <begin position="297"/>
        <end position="316"/>
    </location>
</feature>
<dbReference type="AlphaFoldDB" id="A0A9P9WF94"/>
<feature type="transmembrane region" description="Helical" evidence="2">
    <location>
        <begin position="375"/>
        <end position="400"/>
    </location>
</feature>
<feature type="transmembrane region" description="Helical" evidence="2">
    <location>
        <begin position="163"/>
        <end position="184"/>
    </location>
</feature>
<keyword evidence="2" id="KW-0812">Transmembrane</keyword>
<evidence type="ECO:0000256" key="2">
    <source>
        <dbReference type="SAM" id="Phobius"/>
    </source>
</evidence>